<dbReference type="STRING" id="882378.RBRH_03097"/>
<dbReference type="InterPro" id="IPR005669">
    <property type="entry name" value="Thiosulph/SO4-bd"/>
</dbReference>
<evidence type="ECO:0000256" key="3">
    <source>
        <dbReference type="ARBA" id="ARBA00022448"/>
    </source>
</evidence>
<dbReference type="HOGENOM" id="CLU_055615_0_1_4"/>
<dbReference type="Gene3D" id="3.40.190.10">
    <property type="entry name" value="Periplasmic binding protein-like II"/>
    <property type="match status" value="2"/>
</dbReference>
<accession>E5AML3</accession>
<keyword evidence="4" id="KW-0732">Signal</keyword>
<dbReference type="CDD" id="cd01005">
    <property type="entry name" value="PBP2_CysP"/>
    <property type="match status" value="1"/>
</dbReference>
<dbReference type="KEGG" id="brh:RBRH_03097"/>
<dbReference type="NCBIfam" id="TIGR00971">
    <property type="entry name" value="3a0106s03"/>
    <property type="match status" value="1"/>
</dbReference>
<keyword evidence="3" id="KW-0813">Transport</keyword>
<dbReference type="PANTHER" id="PTHR30368:SF2">
    <property type="entry name" value="SULFATE-BINDING PROTEIN"/>
    <property type="match status" value="1"/>
</dbReference>
<keyword evidence="5" id="KW-0574">Periplasm</keyword>
<comment type="subcellular location">
    <subcellularLocation>
        <location evidence="1">Periplasm</location>
    </subcellularLocation>
</comment>
<evidence type="ECO:0000256" key="4">
    <source>
        <dbReference type="ARBA" id="ARBA00022729"/>
    </source>
</evidence>
<organism evidence="6 7">
    <name type="scientific">Mycetohabitans rhizoxinica (strain DSM 19002 / CIP 109453 / HKI 454)</name>
    <name type="common">Paraburkholderia rhizoxinica</name>
    <dbReference type="NCBI Taxonomy" id="882378"/>
    <lineage>
        <taxon>Bacteria</taxon>
        <taxon>Pseudomonadati</taxon>
        <taxon>Pseudomonadota</taxon>
        <taxon>Betaproteobacteria</taxon>
        <taxon>Burkholderiales</taxon>
        <taxon>Burkholderiaceae</taxon>
        <taxon>Mycetohabitans</taxon>
    </lineage>
</organism>
<dbReference type="NCBIfam" id="NF008106">
    <property type="entry name" value="PRK10852.1"/>
    <property type="match status" value="1"/>
</dbReference>
<dbReference type="GO" id="GO:0140104">
    <property type="term" value="F:molecular carrier activity"/>
    <property type="evidence" value="ECO:0007669"/>
    <property type="project" value="InterPro"/>
</dbReference>
<dbReference type="eggNOG" id="COG1613">
    <property type="taxonomic scope" value="Bacteria"/>
</dbReference>
<dbReference type="SUPFAM" id="SSF53850">
    <property type="entry name" value="Periplasmic binding protein-like II"/>
    <property type="match status" value="1"/>
</dbReference>
<protein>
    <submittedName>
        <fullName evidence="6">Sulfate-binding protein</fullName>
    </submittedName>
</protein>
<dbReference type="EMBL" id="FR687359">
    <property type="protein sequence ID" value="CBW76245.1"/>
    <property type="molecule type" value="Genomic_DNA"/>
</dbReference>
<dbReference type="NCBIfam" id="NF008022">
    <property type="entry name" value="PRK10752.1"/>
    <property type="match status" value="1"/>
</dbReference>
<evidence type="ECO:0000256" key="5">
    <source>
        <dbReference type="ARBA" id="ARBA00022764"/>
    </source>
</evidence>
<gene>
    <name evidence="6" type="ordered locus">RBRH_03097</name>
</gene>
<dbReference type="PANTHER" id="PTHR30368">
    <property type="entry name" value="SULFATE-BINDING PROTEIN"/>
    <property type="match status" value="1"/>
</dbReference>
<comment type="similarity">
    <text evidence="2">Belongs to the prokaryotic sulfate-binding protein family.</text>
</comment>
<evidence type="ECO:0000256" key="1">
    <source>
        <dbReference type="ARBA" id="ARBA00004418"/>
    </source>
</evidence>
<dbReference type="GO" id="GO:0042597">
    <property type="term" value="C:periplasmic space"/>
    <property type="evidence" value="ECO:0007669"/>
    <property type="project" value="UniProtKB-SubCell"/>
</dbReference>
<dbReference type="AlphaFoldDB" id="E5AML3"/>
<proteinExistence type="inferred from homology"/>
<dbReference type="Pfam" id="PF13531">
    <property type="entry name" value="SBP_bac_11"/>
    <property type="match status" value="1"/>
</dbReference>
<evidence type="ECO:0000313" key="6">
    <source>
        <dbReference type="EMBL" id="CBW76245.1"/>
    </source>
</evidence>
<sequence length="390" mass="43152">MRCGWLRSRAEAANSNPYTSMPVPAVRPIDGNQIRLISAWQAFILCRRPALLEQALLYRGRSKRYGVFGCPTLGDWLQCDFRPGKGMEIHPAKWLVLAVCLVSALAVMGRARADESLLNVSYDVTRELYEDINASFVASYAKSTGKSLSIRQSYGASTSQALSVLYGRQADIVMMNHPTDIDLLAQRGKLLPENWRTRLPNLSSPYSTTVVFVVRKGNPKRIRDWDDLARPGIQVIIVNPKTSGNGRYTYLAAWGYKLQRGGDDAQAKKFVKAIVADTPTFDTGGRGATMTFTQHGIGDVLVTFENEVASIIGGEGGENYEAVYPSISLLVEPPVALVDKVVDERNTRKQAQAYLDYLWSPEAQQIIANHNLRPRDATILAMHSAKFPGN</sequence>
<evidence type="ECO:0000313" key="7">
    <source>
        <dbReference type="Proteomes" id="UP000007437"/>
    </source>
</evidence>
<reference evidence="6 7" key="1">
    <citation type="journal article" date="2011" name="J. Bacteriol.">
        <title>Complete genome sequence of Burkholderia rhizoxinica, an endosymbiont of Rhizopus microsporus.</title>
        <authorList>
            <person name="Lackner G."/>
            <person name="Moebius N."/>
            <person name="Partida-Martinez L."/>
            <person name="Hertweck C."/>
        </authorList>
    </citation>
    <scope>NUCLEOTIDE SEQUENCE [LARGE SCALE GENOMIC DNA]</scope>
    <source>
        <strain evidence="7">DSM 19002 / CIP 109453 / HKI 454</strain>
    </source>
</reference>
<dbReference type="Proteomes" id="UP000007437">
    <property type="component" value="Chromosome"/>
</dbReference>
<dbReference type="GO" id="GO:1902358">
    <property type="term" value="P:sulfate transmembrane transport"/>
    <property type="evidence" value="ECO:0007669"/>
    <property type="project" value="InterPro"/>
</dbReference>
<name>E5AML3_MYCRK</name>
<evidence type="ECO:0000256" key="2">
    <source>
        <dbReference type="ARBA" id="ARBA00006099"/>
    </source>
</evidence>